<evidence type="ECO:0000259" key="1">
    <source>
        <dbReference type="Pfam" id="PF04273"/>
    </source>
</evidence>
<dbReference type="SUPFAM" id="SSF52799">
    <property type="entry name" value="(Phosphotyrosine protein) phosphatases II"/>
    <property type="match status" value="1"/>
</dbReference>
<evidence type="ECO:0000313" key="2">
    <source>
        <dbReference type="EMBL" id="NSX55258.1"/>
    </source>
</evidence>
<protein>
    <submittedName>
        <fullName evidence="2">TIGR01244 family phosphatase</fullName>
    </submittedName>
</protein>
<dbReference type="InterPro" id="IPR029021">
    <property type="entry name" value="Prot-tyrosine_phosphatase-like"/>
</dbReference>
<gene>
    <name evidence="2" type="ORF">HRQ87_10625</name>
</gene>
<evidence type="ECO:0000313" key="3">
    <source>
        <dbReference type="Proteomes" id="UP000777935"/>
    </source>
</evidence>
<keyword evidence="3" id="KW-1185">Reference proteome</keyword>
<dbReference type="NCBIfam" id="TIGR01244">
    <property type="entry name" value="TIGR01244 family sulfur transferase"/>
    <property type="match status" value="1"/>
</dbReference>
<reference evidence="2 3" key="1">
    <citation type="submission" date="2020-06" db="EMBL/GenBank/DDBJ databases">
        <title>Sulfitobacter algicola sp. nov., isolated from green algae.</title>
        <authorList>
            <person name="Wang C."/>
        </authorList>
    </citation>
    <scope>NUCLEOTIDE SEQUENCE [LARGE SCALE GENOMIC DNA]</scope>
    <source>
        <strain evidence="2 3">1151</strain>
    </source>
</reference>
<dbReference type="Proteomes" id="UP000777935">
    <property type="component" value="Unassembled WGS sequence"/>
</dbReference>
<accession>A0ABX2IXY2</accession>
<name>A0ABX2IXY2_9RHOB</name>
<proteinExistence type="predicted"/>
<sequence>MDIRTLTDTYSVTPQISPDDMTTIAQAGFKSVICNRPDAENPPAYQISEMEKAASDAGLALYLNPFPSPMMSMEHVTEQARLLTNADGPVLAYCASGTRSCRVWALSQAGQMPVDDIINAGARAGYQLNDLRSHIMALANS</sequence>
<dbReference type="InterPro" id="IPR005939">
    <property type="entry name" value="BLH_phosphatase-like"/>
</dbReference>
<dbReference type="Gene3D" id="3.90.190.10">
    <property type="entry name" value="Protein tyrosine phosphatase superfamily"/>
    <property type="match status" value="1"/>
</dbReference>
<dbReference type="Pfam" id="PF04273">
    <property type="entry name" value="BLH_phosphatase"/>
    <property type="match status" value="1"/>
</dbReference>
<organism evidence="2 3">
    <name type="scientific">Parasulfitobacter algicola</name>
    <dbReference type="NCBI Taxonomy" id="2614809"/>
    <lineage>
        <taxon>Bacteria</taxon>
        <taxon>Pseudomonadati</taxon>
        <taxon>Pseudomonadota</taxon>
        <taxon>Alphaproteobacteria</taxon>
        <taxon>Rhodobacterales</taxon>
        <taxon>Roseobacteraceae</taxon>
        <taxon>Parasulfitobacter</taxon>
    </lineage>
</organism>
<comment type="caution">
    <text evidence="2">The sequence shown here is derived from an EMBL/GenBank/DDBJ whole genome shotgun (WGS) entry which is preliminary data.</text>
</comment>
<feature type="domain" description="Beta-lactamase hydrolase-like protein phosphatase-like" evidence="1">
    <location>
        <begin position="2"/>
        <end position="110"/>
    </location>
</feature>
<dbReference type="RefSeq" id="WP_174138109.1">
    <property type="nucleotide sequence ID" value="NZ_JABUFE010000005.1"/>
</dbReference>
<dbReference type="EMBL" id="JABUFE010000005">
    <property type="protein sequence ID" value="NSX55258.1"/>
    <property type="molecule type" value="Genomic_DNA"/>
</dbReference>